<dbReference type="EMBL" id="JAERRA010000001">
    <property type="protein sequence ID" value="MBL0719841.1"/>
    <property type="molecule type" value="Genomic_DNA"/>
</dbReference>
<feature type="signal peptide" evidence="2">
    <location>
        <begin position="1"/>
        <end position="17"/>
    </location>
</feature>
<dbReference type="AlphaFoldDB" id="A0A9X0XE35"/>
<keyword evidence="2" id="KW-0732">Signal</keyword>
<comment type="caution">
    <text evidence="3">The sequence shown here is derived from an EMBL/GenBank/DDBJ whole genome shotgun (WGS) entry which is preliminary data.</text>
</comment>
<feature type="compositionally biased region" description="Low complexity" evidence="1">
    <location>
        <begin position="59"/>
        <end position="69"/>
    </location>
</feature>
<sequence>MALALPAWLAAPAAAWAQARPVYRCSGNLYTDALDAAEARQRGCSPIDAVLSLPAAPAAARATGSGRPAEAASSATQARVDPAQQRSRDEDKRRILEAELAAEQQRLAALQRELDAVLAPARPGEPLPAERASRGQTIKASIERSQADLAALRRELAKTAGGPG</sequence>
<dbReference type="Proteomes" id="UP000643207">
    <property type="component" value="Unassembled WGS sequence"/>
</dbReference>
<proteinExistence type="predicted"/>
<feature type="region of interest" description="Disordered" evidence="1">
    <location>
        <begin position="119"/>
        <end position="138"/>
    </location>
</feature>
<evidence type="ECO:0000313" key="4">
    <source>
        <dbReference type="Proteomes" id="UP000643207"/>
    </source>
</evidence>
<organism evidence="3 4">
    <name type="scientific">Aquariibacter lacus</name>
    <dbReference type="NCBI Taxonomy" id="2801332"/>
    <lineage>
        <taxon>Bacteria</taxon>
        <taxon>Pseudomonadati</taxon>
        <taxon>Pseudomonadota</taxon>
        <taxon>Betaproteobacteria</taxon>
        <taxon>Burkholderiales</taxon>
        <taxon>Sphaerotilaceae</taxon>
        <taxon>Aquariibacter</taxon>
    </lineage>
</organism>
<reference evidence="3 4" key="1">
    <citation type="submission" date="2021-01" db="EMBL/GenBank/DDBJ databases">
        <title>Piscinibacter sp. Jin2 Genome sequencing and assembly.</title>
        <authorList>
            <person name="Kim I."/>
        </authorList>
    </citation>
    <scope>NUCLEOTIDE SEQUENCE [LARGE SCALE GENOMIC DNA]</scope>
    <source>
        <strain evidence="3 4">Jin2</strain>
    </source>
</reference>
<evidence type="ECO:0000256" key="2">
    <source>
        <dbReference type="SAM" id="SignalP"/>
    </source>
</evidence>
<feature type="chain" id="PRO_5040723689" description="DUF4124 domain-containing protein" evidence="2">
    <location>
        <begin position="18"/>
        <end position="164"/>
    </location>
</feature>
<keyword evidence="4" id="KW-1185">Reference proteome</keyword>
<evidence type="ECO:0000313" key="3">
    <source>
        <dbReference type="EMBL" id="MBL0719841.1"/>
    </source>
</evidence>
<evidence type="ECO:0008006" key="5">
    <source>
        <dbReference type="Google" id="ProtNLM"/>
    </source>
</evidence>
<name>A0A9X0XE35_9BURK</name>
<protein>
    <recommendedName>
        <fullName evidence="5">DUF4124 domain-containing protein</fullName>
    </recommendedName>
</protein>
<feature type="region of interest" description="Disordered" evidence="1">
    <location>
        <begin position="59"/>
        <end position="92"/>
    </location>
</feature>
<evidence type="ECO:0000256" key="1">
    <source>
        <dbReference type="SAM" id="MobiDB-lite"/>
    </source>
</evidence>
<gene>
    <name evidence="3" type="ORF">JI742_08060</name>
</gene>
<accession>A0A9X0XE35</accession>